<keyword evidence="6 9" id="KW-1133">Transmembrane helix</keyword>
<dbReference type="eggNOG" id="COG4665">
    <property type="taxonomic scope" value="Bacteria"/>
</dbReference>
<dbReference type="GO" id="GO:0015740">
    <property type="term" value="P:C4-dicarboxylate transport"/>
    <property type="evidence" value="ECO:0007669"/>
    <property type="project" value="TreeGrafter"/>
</dbReference>
<feature type="transmembrane region" description="Helical" evidence="9">
    <location>
        <begin position="46"/>
        <end position="66"/>
    </location>
</feature>
<evidence type="ECO:0000256" key="7">
    <source>
        <dbReference type="ARBA" id="ARBA00023136"/>
    </source>
</evidence>
<dbReference type="RefSeq" id="WP_034628687.1">
    <property type="nucleotide sequence ID" value="NZ_JRJU01000011.1"/>
</dbReference>
<evidence type="ECO:0000313" key="12">
    <source>
        <dbReference type="Proteomes" id="UP000030832"/>
    </source>
</evidence>
<dbReference type="OrthoDB" id="1807003at2"/>
<evidence type="ECO:0000256" key="5">
    <source>
        <dbReference type="ARBA" id="ARBA00022692"/>
    </source>
</evidence>
<comment type="caution">
    <text evidence="11">The sequence shown here is derived from an EMBL/GenBank/DDBJ whole genome shotgun (WGS) entry which is preliminary data.</text>
</comment>
<protein>
    <recommendedName>
        <fullName evidence="10">Tripartite ATP-independent periplasmic transporters DctQ component domain-containing protein</fullName>
    </recommendedName>
</protein>
<dbReference type="Proteomes" id="UP000030832">
    <property type="component" value="Unassembled WGS sequence"/>
</dbReference>
<accession>A0A0B0IKG0</accession>
<dbReference type="AlphaFoldDB" id="A0A0B0IKG0"/>
<dbReference type="PANTHER" id="PTHR35011">
    <property type="entry name" value="2,3-DIKETO-L-GULONATE TRAP TRANSPORTER SMALL PERMEASE PROTEIN YIAM"/>
    <property type="match status" value="1"/>
</dbReference>
<evidence type="ECO:0000256" key="3">
    <source>
        <dbReference type="ARBA" id="ARBA00022475"/>
    </source>
</evidence>
<evidence type="ECO:0000256" key="6">
    <source>
        <dbReference type="ARBA" id="ARBA00022989"/>
    </source>
</evidence>
<gene>
    <name evidence="11" type="ORF">LQ50_10440</name>
</gene>
<comment type="similarity">
    <text evidence="8">Belongs to the TRAP transporter small permease family.</text>
</comment>
<keyword evidence="12" id="KW-1185">Reference proteome</keyword>
<dbReference type="STRING" id="333138.LQ50_10440"/>
<keyword evidence="2" id="KW-0813">Transport</keyword>
<name>A0A0B0IKG0_9BACI</name>
<comment type="subcellular location">
    <subcellularLocation>
        <location evidence="1">Cell inner membrane</location>
        <topology evidence="1">Multi-pass membrane protein</topology>
    </subcellularLocation>
</comment>
<dbReference type="InterPro" id="IPR055348">
    <property type="entry name" value="DctQ"/>
</dbReference>
<dbReference type="GO" id="GO:0022857">
    <property type="term" value="F:transmembrane transporter activity"/>
    <property type="evidence" value="ECO:0007669"/>
    <property type="project" value="TreeGrafter"/>
</dbReference>
<feature type="transmembrane region" description="Helical" evidence="9">
    <location>
        <begin position="72"/>
        <end position="94"/>
    </location>
</feature>
<keyword evidence="7 9" id="KW-0472">Membrane</keyword>
<dbReference type="InterPro" id="IPR007387">
    <property type="entry name" value="TRAP_DctQ"/>
</dbReference>
<dbReference type="Pfam" id="PF04290">
    <property type="entry name" value="DctQ"/>
    <property type="match status" value="1"/>
</dbReference>
<organism evidence="11 12">
    <name type="scientific">Halalkalibacter okhensis</name>
    <dbReference type="NCBI Taxonomy" id="333138"/>
    <lineage>
        <taxon>Bacteria</taxon>
        <taxon>Bacillati</taxon>
        <taxon>Bacillota</taxon>
        <taxon>Bacilli</taxon>
        <taxon>Bacillales</taxon>
        <taxon>Bacillaceae</taxon>
        <taxon>Halalkalibacter</taxon>
    </lineage>
</organism>
<sequence>MSSNAKEVQKEMLGSEGPNQSSLPEQTTKFEKFVYSLNNATHRVSMLVLFLMMFLTTGDVIGRYFFYKPITGTYELTGLAMVIVIFLSLGVTQLKKEHISIDFITCKLPVKVRESLNVFTSMIMLALLATTSWQLFAYAQRFGAQTSGDLGIPMKFFAILAAIGVLFYALTIVLNIWQSIRKVVQKNES</sequence>
<evidence type="ECO:0000256" key="4">
    <source>
        <dbReference type="ARBA" id="ARBA00022519"/>
    </source>
</evidence>
<proteinExistence type="inferred from homology"/>
<keyword evidence="3" id="KW-1003">Cell membrane</keyword>
<evidence type="ECO:0000256" key="1">
    <source>
        <dbReference type="ARBA" id="ARBA00004429"/>
    </source>
</evidence>
<dbReference type="EMBL" id="JRJU01000011">
    <property type="protein sequence ID" value="KHF40161.1"/>
    <property type="molecule type" value="Genomic_DNA"/>
</dbReference>
<evidence type="ECO:0000259" key="10">
    <source>
        <dbReference type="Pfam" id="PF04290"/>
    </source>
</evidence>
<evidence type="ECO:0000256" key="2">
    <source>
        <dbReference type="ARBA" id="ARBA00022448"/>
    </source>
</evidence>
<dbReference type="GO" id="GO:0005886">
    <property type="term" value="C:plasma membrane"/>
    <property type="evidence" value="ECO:0007669"/>
    <property type="project" value="UniProtKB-SubCell"/>
</dbReference>
<evidence type="ECO:0000256" key="9">
    <source>
        <dbReference type="SAM" id="Phobius"/>
    </source>
</evidence>
<dbReference type="PANTHER" id="PTHR35011:SF10">
    <property type="entry name" value="TRAP TRANSPORTER SMALL PERMEASE PROTEIN"/>
    <property type="match status" value="1"/>
</dbReference>
<evidence type="ECO:0000256" key="8">
    <source>
        <dbReference type="ARBA" id="ARBA00038436"/>
    </source>
</evidence>
<evidence type="ECO:0000313" key="11">
    <source>
        <dbReference type="EMBL" id="KHF40161.1"/>
    </source>
</evidence>
<keyword evidence="5 9" id="KW-0812">Transmembrane</keyword>
<feature type="domain" description="Tripartite ATP-independent periplasmic transporters DctQ component" evidence="10">
    <location>
        <begin position="52"/>
        <end position="181"/>
    </location>
</feature>
<feature type="transmembrane region" description="Helical" evidence="9">
    <location>
        <begin position="156"/>
        <end position="177"/>
    </location>
</feature>
<feature type="transmembrane region" description="Helical" evidence="9">
    <location>
        <begin position="115"/>
        <end position="136"/>
    </location>
</feature>
<reference evidence="11 12" key="1">
    <citation type="submission" date="2014-09" db="EMBL/GenBank/DDBJ databases">
        <title>Genome sequencing and annotation of Bacillus Okhensis strain Kh10-101T.</title>
        <authorList>
            <person name="Prakash J.S."/>
        </authorList>
    </citation>
    <scope>NUCLEOTIDE SEQUENCE [LARGE SCALE GENOMIC DNA]</scope>
    <source>
        <strain evidence="12">Kh10-101T</strain>
    </source>
</reference>
<keyword evidence="4" id="KW-0997">Cell inner membrane</keyword>